<evidence type="ECO:0000256" key="9">
    <source>
        <dbReference type="ARBA" id="ARBA00023136"/>
    </source>
</evidence>
<feature type="transmembrane region" description="Helical" evidence="11">
    <location>
        <begin position="820"/>
        <end position="837"/>
    </location>
</feature>
<feature type="transmembrane region" description="Helical" evidence="11">
    <location>
        <begin position="914"/>
        <end position="937"/>
    </location>
</feature>
<comment type="subcellular location">
    <subcellularLocation>
        <location evidence="1">Endoplasmic reticulum membrane</location>
        <topology evidence="1">Multi-pass membrane protein</topology>
    </subcellularLocation>
</comment>
<dbReference type="CDD" id="cd16023">
    <property type="entry name" value="GPI_EPT_3"/>
    <property type="match status" value="1"/>
</dbReference>
<evidence type="ECO:0000313" key="12">
    <source>
        <dbReference type="EMBL" id="KAL2055307.1"/>
    </source>
</evidence>
<name>A0ABR4BCY6_9LECA</name>
<evidence type="ECO:0000256" key="4">
    <source>
        <dbReference type="ARBA" id="ARBA00022502"/>
    </source>
</evidence>
<feature type="transmembrane region" description="Helical" evidence="11">
    <location>
        <begin position="525"/>
        <end position="552"/>
    </location>
</feature>
<feature type="transmembrane region" description="Helical" evidence="11">
    <location>
        <begin position="493"/>
        <end position="513"/>
    </location>
</feature>
<dbReference type="Pfam" id="PF01663">
    <property type="entry name" value="Phosphodiest"/>
    <property type="match status" value="1"/>
</dbReference>
<dbReference type="PANTHER" id="PTHR23071">
    <property type="entry name" value="PHOSPHATIDYLINOSITOL GLYCAN"/>
    <property type="match status" value="1"/>
</dbReference>
<evidence type="ECO:0000256" key="5">
    <source>
        <dbReference type="ARBA" id="ARBA00022679"/>
    </source>
</evidence>
<keyword evidence="5" id="KW-0808">Transferase</keyword>
<evidence type="ECO:0000256" key="3">
    <source>
        <dbReference type="ARBA" id="ARBA00008695"/>
    </source>
</evidence>
<dbReference type="SUPFAM" id="SSF53649">
    <property type="entry name" value="Alkaline phosphatase-like"/>
    <property type="match status" value="1"/>
</dbReference>
<evidence type="ECO:0000256" key="11">
    <source>
        <dbReference type="SAM" id="Phobius"/>
    </source>
</evidence>
<feature type="transmembrane region" description="Helical" evidence="11">
    <location>
        <begin position="644"/>
        <end position="663"/>
    </location>
</feature>
<dbReference type="Proteomes" id="UP001590951">
    <property type="component" value="Unassembled WGS sequence"/>
</dbReference>
<feature type="transmembrane region" description="Helical" evidence="11">
    <location>
        <begin position="690"/>
        <end position="710"/>
    </location>
</feature>
<evidence type="ECO:0000256" key="7">
    <source>
        <dbReference type="ARBA" id="ARBA00022824"/>
    </source>
</evidence>
<proteinExistence type="inferred from homology"/>
<evidence type="ECO:0008006" key="14">
    <source>
        <dbReference type="Google" id="ProtNLM"/>
    </source>
</evidence>
<keyword evidence="10" id="KW-0325">Glycoprotein</keyword>
<evidence type="ECO:0000313" key="13">
    <source>
        <dbReference type="Proteomes" id="UP001590951"/>
    </source>
</evidence>
<feature type="transmembrane region" description="Helical" evidence="11">
    <location>
        <begin position="995"/>
        <end position="1015"/>
    </location>
</feature>
<feature type="transmembrane region" description="Helical" evidence="11">
    <location>
        <begin position="760"/>
        <end position="782"/>
    </location>
</feature>
<dbReference type="PANTHER" id="PTHR23071:SF1">
    <property type="entry name" value="GPI ETHANOLAMINE PHOSPHATE TRANSFERASE 3"/>
    <property type="match status" value="1"/>
</dbReference>
<evidence type="ECO:0000256" key="2">
    <source>
        <dbReference type="ARBA" id="ARBA00004687"/>
    </source>
</evidence>
<dbReference type="InterPro" id="IPR039524">
    <property type="entry name" value="PIGO/GPI13"/>
</dbReference>
<keyword evidence="8 11" id="KW-1133">Transmembrane helix</keyword>
<sequence length="1025" mass="113130">MEQSTRSATDSLAFKDVTACYNDAKDRASQEAEMRDKNKAKEIQFKASHALLIFFFLWIFLLHAIGIYFFTNGFLLTRLVLDHKSNCKSPPIELGQQSPASFADGCWHPKTFDKAVIIIIDALRYDFTIPFSGEPHHFHNALTVLDETARQIPEKAFLLPFIADPPTTTLQRLKGLTTGTLPTFIDAGSNFAGTVIEEDNLVAQLRDAGKTLVHLGDDTWHSLFPGYFDANLTHAYDSFNVWDLHTVDNGVTEHLLPLLKPENSTKWDIIFGHYLGVDHAGHRYGPDHSATNAKLREMDTVLREVIASLDEKTLLVVMGDHGMDVKGDHGGESDDEIEAALWMYSNKGVFGRGHNGFMVPPATAKDRPVGQIDLVPTLSLLLGMPIPFNNLGAPIAEAFIGPGKPDWQNVATVNALAAAQISNYQCEYSQARGLNEDVFSLPQAFWKDGLQSWREGLKSGRHSDRFRPAFESFSKHQKETLKICRSLWARFDIPSMLEGIAILICAVVVLGTYARSSRPNTLELIPVYLAQMTIFGTICAALFSAITLLVFGSGLVNAALLGLAAGGISGFTYASVNLLQSFTLPFPRSLWGWLGVVLTLSQSIGFASNSYTIWEDEILLCFLSTFASIAFASSMRQELFIERILGMFQAGIFLVLTRLASLSRLCREEQMPYCRSTYYASSTSSTSAPWQLLIPLVSATLLPTVIKIYYQPTRSYQGSATFWNGFAARLGLLASAIYWGLDAADDNEWLAVDKGILQTIKIVIARLILGVSLVVGTTMFVWSKPCISIQVTPEVNTSANGDVDPKPKSMKVFGYANVHGTRYFLLVINWLMAIVLLQKPMGAGAIGILAVQILALLEIVDTNNLSQSAIGPVVLGLLGSFHFFKTGHQATLSSIQWESAFVALKTIRYPWSPLLVVLNTYGAQILTTIAVPLIALWKQPLKKPRLLGDVAKALATLLLYYAVINLATTMWAGWLRRHLMLYRIFSPRFMTGAAVLLTVDLIGILVVIGSLRWNFASIAEVFGWN</sequence>
<evidence type="ECO:0000256" key="8">
    <source>
        <dbReference type="ARBA" id="ARBA00022989"/>
    </source>
</evidence>
<dbReference type="Gene3D" id="3.40.720.10">
    <property type="entry name" value="Alkaline Phosphatase, subunit A"/>
    <property type="match status" value="1"/>
</dbReference>
<keyword evidence="4" id="KW-0337">GPI-anchor biosynthesis</keyword>
<feature type="transmembrane region" description="Helical" evidence="11">
    <location>
        <begin position="843"/>
        <end position="860"/>
    </location>
</feature>
<dbReference type="InterPro" id="IPR002591">
    <property type="entry name" value="Phosphodiest/P_Trfase"/>
</dbReference>
<dbReference type="EMBL" id="JBHFEH010000012">
    <property type="protein sequence ID" value="KAL2055307.1"/>
    <property type="molecule type" value="Genomic_DNA"/>
</dbReference>
<comment type="caution">
    <text evidence="12">The sequence shown here is derived from an EMBL/GenBank/DDBJ whole genome shotgun (WGS) entry which is preliminary data.</text>
</comment>
<feature type="transmembrane region" description="Helical" evidence="11">
    <location>
        <begin position="590"/>
        <end position="607"/>
    </location>
</feature>
<feature type="transmembrane region" description="Helical" evidence="11">
    <location>
        <begin position="50"/>
        <end position="70"/>
    </location>
</feature>
<reference evidence="12 13" key="1">
    <citation type="submission" date="2024-09" db="EMBL/GenBank/DDBJ databases">
        <title>Rethinking Asexuality: The Enigmatic Case of Functional Sexual Genes in Lepraria (Stereocaulaceae).</title>
        <authorList>
            <person name="Doellman M."/>
            <person name="Sun Y."/>
            <person name="Barcenas-Pena A."/>
            <person name="Lumbsch H.T."/>
            <person name="Grewe F."/>
        </authorList>
    </citation>
    <scope>NUCLEOTIDE SEQUENCE [LARGE SCALE GENOMIC DNA]</scope>
    <source>
        <strain evidence="12 13">Grewe 0041</strain>
    </source>
</reference>
<keyword evidence="7" id="KW-0256">Endoplasmic reticulum</keyword>
<protein>
    <recommendedName>
        <fullName evidence="14">GPI ethanolamine phosphate transferase 3</fullName>
    </recommendedName>
</protein>
<dbReference type="InterPro" id="IPR017850">
    <property type="entry name" value="Alkaline_phosphatase_core_sf"/>
</dbReference>
<comment type="pathway">
    <text evidence="2">Glycolipid biosynthesis; glycosylphosphatidylinositol-anchor biosynthesis.</text>
</comment>
<keyword evidence="6 11" id="KW-0812">Transmembrane</keyword>
<comment type="similarity">
    <text evidence="3">Belongs to the PIGG/PIGN/PIGO family. PIGO subfamily.</text>
</comment>
<feature type="transmembrane region" description="Helical" evidence="11">
    <location>
        <begin position="722"/>
        <end position="740"/>
    </location>
</feature>
<evidence type="ECO:0000256" key="10">
    <source>
        <dbReference type="ARBA" id="ARBA00023180"/>
    </source>
</evidence>
<keyword evidence="9 11" id="KW-0472">Membrane</keyword>
<feature type="transmembrane region" description="Helical" evidence="11">
    <location>
        <begin position="613"/>
        <end position="632"/>
    </location>
</feature>
<feature type="transmembrane region" description="Helical" evidence="11">
    <location>
        <begin position="957"/>
        <end position="975"/>
    </location>
</feature>
<evidence type="ECO:0000256" key="1">
    <source>
        <dbReference type="ARBA" id="ARBA00004477"/>
    </source>
</evidence>
<dbReference type="InterPro" id="IPR037675">
    <property type="entry name" value="PIG-O_N"/>
</dbReference>
<feature type="transmembrane region" description="Helical" evidence="11">
    <location>
        <begin position="558"/>
        <end position="578"/>
    </location>
</feature>
<organism evidence="12 13">
    <name type="scientific">Lepraria finkii</name>
    <dbReference type="NCBI Taxonomy" id="1340010"/>
    <lineage>
        <taxon>Eukaryota</taxon>
        <taxon>Fungi</taxon>
        <taxon>Dikarya</taxon>
        <taxon>Ascomycota</taxon>
        <taxon>Pezizomycotina</taxon>
        <taxon>Lecanoromycetes</taxon>
        <taxon>OSLEUM clade</taxon>
        <taxon>Lecanoromycetidae</taxon>
        <taxon>Lecanorales</taxon>
        <taxon>Lecanorineae</taxon>
        <taxon>Stereocaulaceae</taxon>
        <taxon>Lepraria</taxon>
    </lineage>
</organism>
<gene>
    <name evidence="12" type="ORF">ABVK25_004645</name>
</gene>
<keyword evidence="13" id="KW-1185">Reference proteome</keyword>
<evidence type="ECO:0000256" key="6">
    <source>
        <dbReference type="ARBA" id="ARBA00022692"/>
    </source>
</evidence>
<accession>A0ABR4BCY6</accession>